<feature type="transmembrane region" description="Helical" evidence="1">
    <location>
        <begin position="35"/>
        <end position="57"/>
    </location>
</feature>
<proteinExistence type="predicted"/>
<accession>A0A846J0X4</accession>
<evidence type="ECO:0000313" key="3">
    <source>
        <dbReference type="Proteomes" id="UP000480039"/>
    </source>
</evidence>
<protein>
    <submittedName>
        <fullName evidence="2">Uncharacterized protein</fullName>
    </submittedName>
</protein>
<dbReference type="AlphaFoldDB" id="A0A846J0X4"/>
<keyword evidence="1" id="KW-0812">Transmembrane</keyword>
<organism evidence="2 3">
    <name type="scientific">Clostridium botulinum</name>
    <dbReference type="NCBI Taxonomy" id="1491"/>
    <lineage>
        <taxon>Bacteria</taxon>
        <taxon>Bacillati</taxon>
        <taxon>Bacillota</taxon>
        <taxon>Clostridia</taxon>
        <taxon>Eubacteriales</taxon>
        <taxon>Clostridiaceae</taxon>
        <taxon>Clostridium</taxon>
    </lineage>
</organism>
<evidence type="ECO:0000256" key="1">
    <source>
        <dbReference type="SAM" id="Phobius"/>
    </source>
</evidence>
<keyword evidence="1" id="KW-1133">Transmembrane helix</keyword>
<dbReference type="EMBL" id="SWQE01000001">
    <property type="protein sequence ID" value="NFJ06971.1"/>
    <property type="molecule type" value="Genomic_DNA"/>
</dbReference>
<name>A0A846J0X4_CLOBO</name>
<dbReference type="Proteomes" id="UP000480039">
    <property type="component" value="Unassembled WGS sequence"/>
</dbReference>
<comment type="caution">
    <text evidence="2">The sequence shown here is derived from an EMBL/GenBank/DDBJ whole genome shotgun (WGS) entry which is preliminary data.</text>
</comment>
<keyword evidence="1" id="KW-0472">Membrane</keyword>
<sequence length="61" mass="7363">MDLNYKAYQEFYIVCVERLDMVVGIIIPNFKIELIIFYFKKLVFIIETVLLFIVIMLNKLK</sequence>
<reference evidence="2 3" key="1">
    <citation type="submission" date="2019-04" db="EMBL/GenBank/DDBJ databases">
        <title>Genome sequencing of Clostridium botulinum Groups I-IV and Clostridium butyricum.</title>
        <authorList>
            <person name="Brunt J."/>
            <person name="Van Vliet A.H.M."/>
            <person name="Stringer S.C."/>
            <person name="Carter A.T."/>
            <person name="Peck M.W."/>
        </authorList>
    </citation>
    <scope>NUCLEOTIDE SEQUENCE [LARGE SCALE GENOMIC DNA]</scope>
    <source>
        <strain evidence="2 3">Colworth BL30</strain>
    </source>
</reference>
<evidence type="ECO:0000313" key="2">
    <source>
        <dbReference type="EMBL" id="NFJ06971.1"/>
    </source>
</evidence>
<gene>
    <name evidence="2" type="ORF">FC871_00330</name>
</gene>